<dbReference type="Gene3D" id="3.40.1410.10">
    <property type="entry name" value="Chorismate lyase-like"/>
    <property type="match status" value="1"/>
</dbReference>
<feature type="domain" description="HTH gntR-type" evidence="4">
    <location>
        <begin position="13"/>
        <end position="81"/>
    </location>
</feature>
<dbReference type="InterPro" id="IPR028978">
    <property type="entry name" value="Chorismate_lyase_/UTRA_dom_sf"/>
</dbReference>
<dbReference type="Proteomes" id="UP000307244">
    <property type="component" value="Unassembled WGS sequence"/>
</dbReference>
<dbReference type="SMART" id="SM00866">
    <property type="entry name" value="UTRA"/>
    <property type="match status" value="1"/>
</dbReference>
<dbReference type="PANTHER" id="PTHR44846">
    <property type="entry name" value="MANNOSYL-D-GLYCERATE TRANSPORT/METABOLISM SYSTEM REPRESSOR MNGR-RELATED"/>
    <property type="match status" value="1"/>
</dbReference>
<dbReference type="GO" id="GO:0003677">
    <property type="term" value="F:DNA binding"/>
    <property type="evidence" value="ECO:0007669"/>
    <property type="project" value="UniProtKB-KW"/>
</dbReference>
<dbReference type="EMBL" id="SWBQ01000003">
    <property type="protein sequence ID" value="TKC06389.1"/>
    <property type="molecule type" value="Genomic_DNA"/>
</dbReference>
<dbReference type="InterPro" id="IPR036390">
    <property type="entry name" value="WH_DNA-bd_sf"/>
</dbReference>
<dbReference type="Gene3D" id="1.10.10.10">
    <property type="entry name" value="Winged helix-like DNA-binding domain superfamily/Winged helix DNA-binding domain"/>
    <property type="match status" value="1"/>
</dbReference>
<proteinExistence type="predicted"/>
<dbReference type="SMART" id="SM00345">
    <property type="entry name" value="HTH_GNTR"/>
    <property type="match status" value="1"/>
</dbReference>
<organism evidence="5 6">
    <name type="scientific">Pedobacter frigoris</name>
    <dbReference type="NCBI Taxonomy" id="2571272"/>
    <lineage>
        <taxon>Bacteria</taxon>
        <taxon>Pseudomonadati</taxon>
        <taxon>Bacteroidota</taxon>
        <taxon>Sphingobacteriia</taxon>
        <taxon>Sphingobacteriales</taxon>
        <taxon>Sphingobacteriaceae</taxon>
        <taxon>Pedobacter</taxon>
    </lineage>
</organism>
<dbReference type="SUPFAM" id="SSF64288">
    <property type="entry name" value="Chorismate lyase-like"/>
    <property type="match status" value="1"/>
</dbReference>
<evidence type="ECO:0000313" key="5">
    <source>
        <dbReference type="EMBL" id="TKC06389.1"/>
    </source>
</evidence>
<dbReference type="InterPro" id="IPR000524">
    <property type="entry name" value="Tscrpt_reg_HTH_GntR"/>
</dbReference>
<reference evidence="5 6" key="1">
    <citation type="submission" date="2019-04" db="EMBL/GenBank/DDBJ databases">
        <title>Pedobacter sp. RP-3-15 sp. nov., isolated from Arctic soil.</title>
        <authorList>
            <person name="Dahal R.H."/>
            <person name="Kim D.-U."/>
        </authorList>
    </citation>
    <scope>NUCLEOTIDE SEQUENCE [LARGE SCALE GENOMIC DNA]</scope>
    <source>
        <strain evidence="5 6">RP-3-15</strain>
    </source>
</reference>
<dbReference type="Pfam" id="PF00392">
    <property type="entry name" value="GntR"/>
    <property type="match status" value="1"/>
</dbReference>
<dbReference type="GO" id="GO:0045892">
    <property type="term" value="P:negative regulation of DNA-templated transcription"/>
    <property type="evidence" value="ECO:0007669"/>
    <property type="project" value="TreeGrafter"/>
</dbReference>
<evidence type="ECO:0000256" key="1">
    <source>
        <dbReference type="ARBA" id="ARBA00023015"/>
    </source>
</evidence>
<dbReference type="SUPFAM" id="SSF46785">
    <property type="entry name" value="Winged helix' DNA-binding domain"/>
    <property type="match status" value="1"/>
</dbReference>
<dbReference type="PANTHER" id="PTHR44846:SF1">
    <property type="entry name" value="MANNOSYL-D-GLYCERATE TRANSPORT_METABOLISM SYSTEM REPRESSOR MNGR-RELATED"/>
    <property type="match status" value="1"/>
</dbReference>
<evidence type="ECO:0000259" key="4">
    <source>
        <dbReference type="PROSITE" id="PS50949"/>
    </source>
</evidence>
<name>A0A4U1CLX4_9SPHI</name>
<dbReference type="OrthoDB" id="9815017at2"/>
<dbReference type="CDD" id="cd07377">
    <property type="entry name" value="WHTH_GntR"/>
    <property type="match status" value="1"/>
</dbReference>
<evidence type="ECO:0000256" key="2">
    <source>
        <dbReference type="ARBA" id="ARBA00023125"/>
    </source>
</evidence>
<dbReference type="InterPro" id="IPR011663">
    <property type="entry name" value="UTRA"/>
</dbReference>
<keyword evidence="1" id="KW-0805">Transcription regulation</keyword>
<dbReference type="InterPro" id="IPR050679">
    <property type="entry name" value="Bact_HTH_transcr_reg"/>
</dbReference>
<dbReference type="PRINTS" id="PR00035">
    <property type="entry name" value="HTHGNTR"/>
</dbReference>
<dbReference type="InterPro" id="IPR036388">
    <property type="entry name" value="WH-like_DNA-bd_sf"/>
</dbReference>
<dbReference type="AlphaFoldDB" id="A0A4U1CLX4"/>
<protein>
    <submittedName>
        <fullName evidence="5">GntR family transcriptional regulator</fullName>
    </submittedName>
</protein>
<keyword evidence="6" id="KW-1185">Reference proteome</keyword>
<dbReference type="PROSITE" id="PS50949">
    <property type="entry name" value="HTH_GNTR"/>
    <property type="match status" value="1"/>
</dbReference>
<comment type="caution">
    <text evidence="5">The sequence shown here is derived from an EMBL/GenBank/DDBJ whole genome shotgun (WGS) entry which is preliminary data.</text>
</comment>
<accession>A0A4U1CLX4</accession>
<keyword evidence="2" id="KW-0238">DNA-binding</keyword>
<gene>
    <name evidence="5" type="ORF">FA047_12200</name>
</gene>
<dbReference type="Pfam" id="PF07702">
    <property type="entry name" value="UTRA"/>
    <property type="match status" value="1"/>
</dbReference>
<sequence>MKDVQLLDHGSKIPLNRQVEDILRMLIRRSDFSNGALFPKETDLAQYWSISRNTLRQAINNLVKEGLLERKKRSGTRVTRQKISTNLNNWMSFTHEMESMGLSFKNLLLKVENKPVNEEVSQNLQIQAETEVICLKRVRSIDENPMVYFESYFHPRIGVSADETFEKPLYELLDEKYNVIPVYSQEEIKATAATKALAEVLKIKEGEPVLERKRRVLDADKRLIEYNICYYRSDWFTYSIEIKRDA</sequence>
<dbReference type="GO" id="GO:0003700">
    <property type="term" value="F:DNA-binding transcription factor activity"/>
    <property type="evidence" value="ECO:0007669"/>
    <property type="project" value="InterPro"/>
</dbReference>
<evidence type="ECO:0000256" key="3">
    <source>
        <dbReference type="ARBA" id="ARBA00023163"/>
    </source>
</evidence>
<keyword evidence="3" id="KW-0804">Transcription</keyword>
<evidence type="ECO:0000313" key="6">
    <source>
        <dbReference type="Proteomes" id="UP000307244"/>
    </source>
</evidence>